<dbReference type="Gene3D" id="3.40.630.30">
    <property type="match status" value="1"/>
</dbReference>
<dbReference type="EMBL" id="JADIMW010000004">
    <property type="protein sequence ID" value="MBO8437362.1"/>
    <property type="molecule type" value="Genomic_DNA"/>
</dbReference>
<dbReference type="Proteomes" id="UP000823636">
    <property type="component" value="Unassembled WGS sequence"/>
</dbReference>
<dbReference type="InterPro" id="IPR039968">
    <property type="entry name" value="BcerS-like"/>
</dbReference>
<evidence type="ECO:0000313" key="2">
    <source>
        <dbReference type="Proteomes" id="UP000823636"/>
    </source>
</evidence>
<protein>
    <submittedName>
        <fullName evidence="1">N-acetyltransferase</fullName>
    </submittedName>
</protein>
<proteinExistence type="predicted"/>
<gene>
    <name evidence="1" type="ORF">IAC54_00480</name>
</gene>
<comment type="caution">
    <text evidence="1">The sequence shown here is derived from an EMBL/GenBank/DDBJ whole genome shotgun (WGS) entry which is preliminary data.</text>
</comment>
<accession>A0A9D9H6V7</accession>
<dbReference type="PANTHER" id="PTHR41368:SF1">
    <property type="entry name" value="PROTEIN YGHO"/>
    <property type="match status" value="1"/>
</dbReference>
<dbReference type="InterPro" id="IPR016181">
    <property type="entry name" value="Acyl_CoA_acyltransferase"/>
</dbReference>
<dbReference type="PANTHER" id="PTHR41368">
    <property type="entry name" value="PROTEIN YGHO"/>
    <property type="match status" value="1"/>
</dbReference>
<reference evidence="1" key="2">
    <citation type="journal article" date="2021" name="PeerJ">
        <title>Extensive microbial diversity within the chicken gut microbiome revealed by metagenomics and culture.</title>
        <authorList>
            <person name="Gilroy R."/>
            <person name="Ravi A."/>
            <person name="Getino M."/>
            <person name="Pursley I."/>
            <person name="Horton D.L."/>
            <person name="Alikhan N.F."/>
            <person name="Baker D."/>
            <person name="Gharbi K."/>
            <person name="Hall N."/>
            <person name="Watson M."/>
            <person name="Adriaenssens E.M."/>
            <person name="Foster-Nyarko E."/>
            <person name="Jarju S."/>
            <person name="Secka A."/>
            <person name="Antonio M."/>
            <person name="Oren A."/>
            <person name="Chaudhuri R.R."/>
            <person name="La Ragione R."/>
            <person name="Hildebrand F."/>
            <person name="Pallen M.J."/>
        </authorList>
    </citation>
    <scope>NUCLEOTIDE SEQUENCE</scope>
    <source>
        <strain evidence="1">G3-4614</strain>
    </source>
</reference>
<evidence type="ECO:0000313" key="1">
    <source>
        <dbReference type="EMBL" id="MBO8437362.1"/>
    </source>
</evidence>
<dbReference type="SUPFAM" id="SSF55729">
    <property type="entry name" value="Acyl-CoA N-acyltransferases (Nat)"/>
    <property type="match status" value="1"/>
</dbReference>
<reference evidence="1" key="1">
    <citation type="submission" date="2020-10" db="EMBL/GenBank/DDBJ databases">
        <authorList>
            <person name="Gilroy R."/>
        </authorList>
    </citation>
    <scope>NUCLEOTIDE SEQUENCE</scope>
    <source>
        <strain evidence="1">G3-4614</strain>
    </source>
</reference>
<name>A0A9D9H6V7_9BACT</name>
<sequence>MAVDIRLISTRKDFKKYIAFRNKLYKGSPYAVPSLVFDELNTFDRLKNPAYDFCESVSIMAYKDGKPAGRITGIINNAANKASGKNTARFGWVDFIDDFEVSCALIDWIEKWASRNGMDSLAGPLGFTDMDPEGCLVEGFDQLGTMETIYNYPYYAEHFERLGYKKDKDWVEFKIPIPDALPDRHLRIAKMVRERFKLRVVESKNINELARDYGQALFECINQSYAGLYGYSPLTPRQIDHYVKMYLPMVYNDGVAVVVNEDNDVIGVGITIPSLAKALQKCNGKLFPFGWFYLLKALKYKSDIVDMLLVAVRPDYQNKGVNAIFFEKIFPSFKKHGYKMVETNPELEDNNKIQQQWQYFDPIQHKRRRAFIKEF</sequence>
<dbReference type="AlphaFoldDB" id="A0A9D9H6V7"/>
<organism evidence="1 2">
    <name type="scientific">Candidatus Caccoplasma merdipullorum</name>
    <dbReference type="NCBI Taxonomy" id="2840718"/>
    <lineage>
        <taxon>Bacteria</taxon>
        <taxon>Pseudomonadati</taxon>
        <taxon>Bacteroidota</taxon>
        <taxon>Bacteroidia</taxon>
        <taxon>Bacteroidales</taxon>
        <taxon>Bacteroidaceae</taxon>
        <taxon>Bacteroidaceae incertae sedis</taxon>
        <taxon>Candidatus Caccoplasma</taxon>
    </lineage>
</organism>